<evidence type="ECO:0000256" key="6">
    <source>
        <dbReference type="SAM" id="Coils"/>
    </source>
</evidence>
<feature type="coiled-coil region" evidence="6">
    <location>
        <begin position="1292"/>
        <end position="1319"/>
    </location>
</feature>
<dbReference type="FunCoup" id="A0A7F5RJA1">
    <property type="interactions" value="307"/>
</dbReference>
<sequence length="1883" mass="220165">MDMSAEHTKEIAKLKEEHIRNLNRAIKRRSLKENSLIQEELDILQERDNLRKCTSILRIVVTHLMKYFSECENELNNSLLEEILKRNLQSSKSVDFDDKLSVHFSSSSCSKRVHITPNVTEILATIDDSIPLVDVNINELSVDLENELSECLGKLRDEANDILALTASIHSNRNKSITINERISSLTRQPLDENTLKEDLTEKLNETEKYVRSLENERINLDNHIEQLLEKQRVLENDLMYAKEKIAQMMDKEVVSEGYGEIDECYVSNFGEEVVSFNEVQEKARAVLGEDSPDCNRLMQLVEDLCRAGEKLKTEAQKEHIDLKQQVDKVPPYRALSREKIEAADKKIRATAKFLEEQASEREQERDEALKEIILLKDLLKERERDRNNCEQINKEVEHLEHQMREMSKLVEDNESRTKEIELEKEEAIDKICVLRDIIRDLEVQIEAKTATEKELKQLVDQLQQIIEQQNKSNEDLHQQLNSMQNVEHIQEHVEKLENEMQNLRLNAELIGKEGLLHQIKTELTDLEVNLEKRTCDLEALHAAVSGTNCSSPSEDMSVRDQIRPRAPSLTLEECHIPLQQLARLKEKLLVHSRAEDAAMKKIRDLEMQLDHIKHELEESQNEKDILQDQVSQQLILISNLQMRLDEQRLRTEQVQKQNNTSLEVHIYDLENEIQTLKEIIQNRDKTIKHLTTSIEQTKQRLEDREKELLAKTEDIAYVEQQKQIEKLQEENEHLKVKLNCDNKNAQILPSLVDNIIADKNKDIDMLRSKLNDTQRELESFLSLNLDKEQLKSLSSIKSSEQAVSDLLSLTNNKELEQVRKAEQLIANITTENLPKPIFKRNNNETVIYMSHEESKPKISEFDVNISEIEHIGRVNVDYTNEDMSLIMQSHSTQLSHIPEKKRVHFSNTEDYPEVDQLKKEISVRDEIIKDFTERLKILSNLEINLEDLQVKLEVTENLLKQTTSNFELETERFSEIEKDLRSKLHQNDKELMEKNKELILISEDSKRKDEMYLSLAEEKRNLEKKLDEIQNQIKHCTTLNEMIEKQKKHIASLEAKLAQMQDLVVNLEDEVVNTQKAKDKLNEELTAKAHEVENKTEELKTTKAELICTKELNEKQGKEVTNKEKEIYSLMEDLKEFKYKVEAKENQILEIQKKYLEQQKSLNIAEEKLKELQSLLNNRETEIGSLNKEINRFHEQNEILGNKEVFPDHIKDFQTLKLSREIAEKDLKIVKYSSEIDDLKYEINNLQHLLQDKEKVITQISEDSKSLHVNLETIQNKMREGGNVFDLKKRLHEEQQLNAVLTEQLNLLKIQSKNSEREDMVVSIEEITGQVQKQLNYSALLDSNIISALSNDDRQSHLNDADYFKDSLILQKEINKRLQLEKEQLQEKLSALEENYQLKKDYVDKLEFLFEKEKREFNCMQLENAGILEQMRLQLETALKNEMEFEELLQKERISHKETENQLAILKVRLTNSNISDNSKTEYKSLPSAQFPELIMLRNSLESLEKENQMLKVDLKAAKKERSETITNLKYLKEMLQFKNNEIEKLEQKIFEIKRNHDQLEKEYIQTKANLNQRSTEIENSRILINELEGDGRVMKKQIEDLHEKLRVAEELKIVPDKFLKKIDKLKHEVRQQVKDNKLMTETLSKLANERQQLQLKVNELEACSNMPFTDLAARANHLFARYLKSESNKKALVWQKRYLISLLATYQDFRLTTTLPSSTFEMKINKSKHTNTKRFKILAISVIVVIRMQYLVRRWQSGKRFGAHLPSSRKYDIPFNKLPTHFQTDQFESHDQVNHSAFIFQQSNSNPEAQSIHIENPVDCPNTNTWLAVSPSIRKKNLDADHNGGNCSCPPGSPNFILTQYLERFDQIQKRLAIAAEDNIV</sequence>
<keyword evidence="3" id="KW-0597">Phosphoprotein</keyword>
<organism evidence="8 9">
    <name type="scientific">Agrilus planipennis</name>
    <name type="common">Emerald ash borer</name>
    <name type="synonym">Agrilus marcopoli</name>
    <dbReference type="NCBI Taxonomy" id="224129"/>
    <lineage>
        <taxon>Eukaryota</taxon>
        <taxon>Metazoa</taxon>
        <taxon>Ecdysozoa</taxon>
        <taxon>Arthropoda</taxon>
        <taxon>Hexapoda</taxon>
        <taxon>Insecta</taxon>
        <taxon>Pterygota</taxon>
        <taxon>Neoptera</taxon>
        <taxon>Endopterygota</taxon>
        <taxon>Coleoptera</taxon>
        <taxon>Polyphaga</taxon>
        <taxon>Elateriformia</taxon>
        <taxon>Buprestoidea</taxon>
        <taxon>Buprestidae</taxon>
        <taxon>Agrilinae</taxon>
        <taxon>Agrilus</taxon>
    </lineage>
</organism>
<dbReference type="GO" id="GO:0005737">
    <property type="term" value="C:cytoplasm"/>
    <property type="evidence" value="ECO:0007669"/>
    <property type="project" value="UniProtKB-ARBA"/>
</dbReference>
<feature type="coiled-coil region" evidence="6">
    <location>
        <begin position="352"/>
        <end position="514"/>
    </location>
</feature>
<feature type="coiled-coil region" evidence="6">
    <location>
        <begin position="688"/>
        <end position="784"/>
    </location>
</feature>
<dbReference type="GeneID" id="108743133"/>
<keyword evidence="5" id="KW-0206">Cytoskeleton</keyword>
<evidence type="ECO:0000313" key="9">
    <source>
        <dbReference type="RefSeq" id="XP_025835935.1"/>
    </source>
</evidence>
<evidence type="ECO:0000256" key="5">
    <source>
        <dbReference type="ARBA" id="ARBA00023212"/>
    </source>
</evidence>
<dbReference type="GO" id="GO:0060090">
    <property type="term" value="F:molecular adaptor activity"/>
    <property type="evidence" value="ECO:0007669"/>
    <property type="project" value="InterPro"/>
</dbReference>
<proteinExistence type="predicted"/>
<feature type="coiled-coil region" evidence="6">
    <location>
        <begin position="1230"/>
        <end position="1264"/>
    </location>
</feature>
<dbReference type="GO" id="GO:0005813">
    <property type="term" value="C:centrosome"/>
    <property type="evidence" value="ECO:0007669"/>
    <property type="project" value="UniProtKB-SubCell"/>
</dbReference>
<dbReference type="Proteomes" id="UP000192223">
    <property type="component" value="Unplaced"/>
</dbReference>
<feature type="coiled-coil region" evidence="6">
    <location>
        <begin position="197"/>
        <end position="245"/>
    </location>
</feature>
<dbReference type="OrthoDB" id="2020852at2759"/>
<dbReference type="Pfam" id="PF10495">
    <property type="entry name" value="PACT_coil_coil"/>
    <property type="match status" value="1"/>
</dbReference>
<dbReference type="GO" id="GO:0007165">
    <property type="term" value="P:signal transduction"/>
    <property type="evidence" value="ECO:0007669"/>
    <property type="project" value="InterPro"/>
</dbReference>
<dbReference type="InterPro" id="IPR028745">
    <property type="entry name" value="AKAP9/Pericentrin"/>
</dbReference>
<feature type="coiled-coil region" evidence="6">
    <location>
        <begin position="1013"/>
        <end position="1103"/>
    </location>
</feature>
<evidence type="ECO:0000313" key="8">
    <source>
        <dbReference type="Proteomes" id="UP000192223"/>
    </source>
</evidence>
<dbReference type="InterPro" id="IPR019528">
    <property type="entry name" value="PACT_domain"/>
</dbReference>
<feature type="coiled-coil region" evidence="6">
    <location>
        <begin position="1135"/>
        <end position="1197"/>
    </location>
</feature>
<evidence type="ECO:0000256" key="3">
    <source>
        <dbReference type="ARBA" id="ARBA00022553"/>
    </source>
</evidence>
<evidence type="ECO:0000259" key="7">
    <source>
        <dbReference type="Pfam" id="PF10495"/>
    </source>
</evidence>
<dbReference type="InParanoid" id="A0A7F5RJA1"/>
<keyword evidence="8" id="KW-1185">Reference proteome</keyword>
<gene>
    <name evidence="9" type="primary">LOC108743133</name>
</gene>
<keyword evidence="4 6" id="KW-0175">Coiled coil</keyword>
<feature type="coiled-coil region" evidence="6">
    <location>
        <begin position="1638"/>
        <end position="1665"/>
    </location>
</feature>
<dbReference type="PANTHER" id="PTHR44981">
    <property type="entry name" value="PERICENTRIN-LIKE PROTEIN, ISOFORM F"/>
    <property type="match status" value="1"/>
</dbReference>
<feature type="coiled-coil region" evidence="6">
    <location>
        <begin position="1495"/>
        <end position="1606"/>
    </location>
</feature>
<evidence type="ECO:0000256" key="4">
    <source>
        <dbReference type="ARBA" id="ARBA00023054"/>
    </source>
</evidence>
<evidence type="ECO:0000256" key="2">
    <source>
        <dbReference type="ARBA" id="ARBA00022490"/>
    </source>
</evidence>
<dbReference type="PANTHER" id="PTHR44981:SF2">
    <property type="entry name" value="PERICENTRIN-LIKE PROTEIN, ISOFORM F"/>
    <property type="match status" value="1"/>
</dbReference>
<accession>A0A7F5RJA1</accession>
<feature type="coiled-coil region" evidence="6">
    <location>
        <begin position="596"/>
        <end position="658"/>
    </location>
</feature>
<comment type="subcellular location">
    <subcellularLocation>
        <location evidence="1">Cytoplasm</location>
        <location evidence="1">Cytoskeleton</location>
        <location evidence="1">Microtubule organizing center</location>
        <location evidence="1">Centrosome</location>
    </subcellularLocation>
</comment>
<reference evidence="9" key="1">
    <citation type="submission" date="2025-08" db="UniProtKB">
        <authorList>
            <consortium name="RefSeq"/>
        </authorList>
    </citation>
    <scope>IDENTIFICATION</scope>
    <source>
        <tissue evidence="9">Entire body</tissue>
    </source>
</reference>
<feature type="coiled-coil region" evidence="6">
    <location>
        <begin position="1369"/>
        <end position="1403"/>
    </location>
</feature>
<keyword evidence="2" id="KW-0963">Cytoplasm</keyword>
<feature type="coiled-coil region" evidence="6">
    <location>
        <begin position="939"/>
        <end position="966"/>
    </location>
</feature>
<feature type="domain" description="Pericentrin/AKAP-450 centrosomal targeting" evidence="7">
    <location>
        <begin position="1683"/>
        <end position="1757"/>
    </location>
</feature>
<dbReference type="RefSeq" id="XP_025835935.1">
    <property type="nucleotide sequence ID" value="XM_025980150.1"/>
</dbReference>
<protein>
    <submittedName>
        <fullName evidence="9">Myosin-4 isoform X1</fullName>
    </submittedName>
</protein>
<evidence type="ECO:0000256" key="1">
    <source>
        <dbReference type="ARBA" id="ARBA00004300"/>
    </source>
</evidence>
<name>A0A7F5RJA1_AGRPL</name>